<dbReference type="GO" id="GO:0004143">
    <property type="term" value="F:ATP-dependent diacylglycerol kinase activity"/>
    <property type="evidence" value="ECO:0007669"/>
    <property type="project" value="UniProtKB-EC"/>
</dbReference>
<dbReference type="GO" id="GO:0047620">
    <property type="term" value="F:acylglycerol kinase activity"/>
    <property type="evidence" value="ECO:0007669"/>
    <property type="project" value="UniProtKB-EC"/>
</dbReference>
<organism evidence="31 32">
    <name type="scientific">Acrocephalus arundinaceus</name>
    <name type="common">Great reed-warbler</name>
    <dbReference type="NCBI Taxonomy" id="39621"/>
    <lineage>
        <taxon>Eukaryota</taxon>
        <taxon>Metazoa</taxon>
        <taxon>Chordata</taxon>
        <taxon>Craniata</taxon>
        <taxon>Vertebrata</taxon>
        <taxon>Euteleostomi</taxon>
        <taxon>Archelosauria</taxon>
        <taxon>Archosauria</taxon>
        <taxon>Dinosauria</taxon>
        <taxon>Saurischia</taxon>
        <taxon>Theropoda</taxon>
        <taxon>Coelurosauria</taxon>
        <taxon>Aves</taxon>
        <taxon>Neognathae</taxon>
        <taxon>Neoaves</taxon>
        <taxon>Telluraves</taxon>
        <taxon>Australaves</taxon>
        <taxon>Passeriformes</taxon>
        <taxon>Sylvioidea</taxon>
        <taxon>Sylviidae</taxon>
        <taxon>Acrocephalinae</taxon>
        <taxon>Acrocephalus</taxon>
    </lineage>
</organism>
<evidence type="ECO:0000256" key="15">
    <source>
        <dbReference type="ARBA" id="ARBA00023411"/>
    </source>
</evidence>
<evidence type="ECO:0000256" key="29">
    <source>
        <dbReference type="ARBA" id="ARBA00048876"/>
    </source>
</evidence>
<evidence type="ECO:0000256" key="24">
    <source>
        <dbReference type="ARBA" id="ARBA00026142"/>
    </source>
</evidence>
<evidence type="ECO:0000256" key="22">
    <source>
        <dbReference type="ARBA" id="ARBA00026096"/>
    </source>
</evidence>
<evidence type="ECO:0000256" key="8">
    <source>
        <dbReference type="ARBA" id="ARBA00022777"/>
    </source>
</evidence>
<comment type="catalytic activity">
    <reaction evidence="26">
        <text>a 2-acylglycerol + ATP = a 2-acyl-sn-glycerol 3-phosphate + ADP + H(+)</text>
        <dbReference type="Rhea" id="RHEA:39847"/>
        <dbReference type="ChEBI" id="CHEBI:15378"/>
        <dbReference type="ChEBI" id="CHEBI:17389"/>
        <dbReference type="ChEBI" id="CHEBI:30616"/>
        <dbReference type="ChEBI" id="CHEBI:64982"/>
        <dbReference type="ChEBI" id="CHEBI:456216"/>
    </reaction>
    <physiologicalReaction direction="left-to-right" evidence="26">
        <dbReference type="Rhea" id="RHEA:39848"/>
    </physiologicalReaction>
</comment>
<dbReference type="EMBL" id="VZST01000039">
    <property type="protein sequence ID" value="NWZ61677.1"/>
    <property type="molecule type" value="Genomic_DNA"/>
</dbReference>
<dbReference type="GO" id="GO:0005743">
    <property type="term" value="C:mitochondrial inner membrane"/>
    <property type="evidence" value="ECO:0007669"/>
    <property type="project" value="UniProtKB-SubCell"/>
</dbReference>
<protein>
    <recommendedName>
        <fullName evidence="24">Acylglycerol kinase, mitochondrial</fullName>
        <ecNumber evidence="5">2.7.1.107</ecNumber>
        <ecNumber evidence="22">2.7.1.138</ecNumber>
        <ecNumber evidence="23">2.7.1.94</ecNumber>
    </recommendedName>
    <alternativeName>
        <fullName evidence="25">Multiple substrate lipid kinase</fullName>
    </alternativeName>
</protein>
<evidence type="ECO:0000256" key="20">
    <source>
        <dbReference type="ARBA" id="ARBA00024636"/>
    </source>
</evidence>
<comment type="caution">
    <text evidence="31">The sequence shown here is derived from an EMBL/GenBank/DDBJ whole genome shotgun (WGS) entry which is preliminary data.</text>
</comment>
<dbReference type="GO" id="GO:0005524">
    <property type="term" value="F:ATP binding"/>
    <property type="evidence" value="ECO:0007669"/>
    <property type="project" value="UniProtKB-KW"/>
</dbReference>
<dbReference type="GO" id="GO:0046512">
    <property type="term" value="P:sphingosine biosynthetic process"/>
    <property type="evidence" value="ECO:0007669"/>
    <property type="project" value="TreeGrafter"/>
</dbReference>
<evidence type="ECO:0000256" key="6">
    <source>
        <dbReference type="ARBA" id="ARBA00022679"/>
    </source>
</evidence>
<feature type="non-terminal residue" evidence="31">
    <location>
        <position position="421"/>
    </location>
</feature>
<dbReference type="CDD" id="cd01653">
    <property type="entry name" value="GATase1"/>
    <property type="match status" value="1"/>
</dbReference>
<evidence type="ECO:0000256" key="18">
    <source>
        <dbReference type="ARBA" id="ARBA00024512"/>
    </source>
</evidence>
<dbReference type="Pfam" id="PF00781">
    <property type="entry name" value="DAGK_cat"/>
    <property type="match status" value="1"/>
</dbReference>
<dbReference type="InterPro" id="IPR001206">
    <property type="entry name" value="Diacylglycerol_kinase_cat_dom"/>
</dbReference>
<evidence type="ECO:0000256" key="4">
    <source>
        <dbReference type="ARBA" id="ARBA00005175"/>
    </source>
</evidence>
<keyword evidence="11" id="KW-0443">Lipid metabolism</keyword>
<comment type="catalytic activity">
    <reaction evidence="18">
        <text>a 1-acyl-sn-glycerol + ATP = a 1-acyl-sn-glycero-3-phosphate + ADP + H(+)</text>
        <dbReference type="Rhea" id="RHEA:33747"/>
        <dbReference type="ChEBI" id="CHEBI:15378"/>
        <dbReference type="ChEBI" id="CHEBI:30616"/>
        <dbReference type="ChEBI" id="CHEBI:57970"/>
        <dbReference type="ChEBI" id="CHEBI:64683"/>
        <dbReference type="ChEBI" id="CHEBI:456216"/>
    </reaction>
    <physiologicalReaction direction="left-to-right" evidence="18">
        <dbReference type="Rhea" id="RHEA:33748"/>
    </physiologicalReaction>
</comment>
<dbReference type="Proteomes" id="UP000549775">
    <property type="component" value="Unassembled WGS sequence"/>
</dbReference>
<name>A0A7K7P2I2_ACRAR</name>
<dbReference type="Gene3D" id="3.40.50.10330">
    <property type="entry name" value="Probable inorganic polyphosphate/atp-NAD kinase, domain 1"/>
    <property type="match status" value="1"/>
</dbReference>
<reference evidence="31 32" key="1">
    <citation type="submission" date="2019-09" db="EMBL/GenBank/DDBJ databases">
        <title>Bird 10,000 Genomes (B10K) Project - Family phase.</title>
        <authorList>
            <person name="Zhang G."/>
        </authorList>
    </citation>
    <scope>NUCLEOTIDE SEQUENCE [LARGE SCALE GENOMIC DNA]</scope>
    <source>
        <strain evidence="31">OUT-0054</strain>
        <tissue evidence="31">Blood</tissue>
    </source>
</reference>
<dbReference type="PANTHER" id="PTHR12358">
    <property type="entry name" value="SPHINGOSINE KINASE"/>
    <property type="match status" value="1"/>
</dbReference>
<evidence type="ECO:0000256" key="5">
    <source>
        <dbReference type="ARBA" id="ARBA00012133"/>
    </source>
</evidence>
<dbReference type="PANTHER" id="PTHR12358:SF31">
    <property type="entry name" value="ACYLGLYCEROL KINASE, MITOCHONDRIAL"/>
    <property type="match status" value="1"/>
</dbReference>
<comment type="cofactor">
    <cofactor evidence="1">
        <name>Mg(2+)</name>
        <dbReference type="ChEBI" id="CHEBI:18420"/>
    </cofactor>
</comment>
<dbReference type="UniPathway" id="UPA00230"/>
<evidence type="ECO:0000313" key="32">
    <source>
        <dbReference type="Proteomes" id="UP000549775"/>
    </source>
</evidence>
<evidence type="ECO:0000256" key="1">
    <source>
        <dbReference type="ARBA" id="ARBA00001946"/>
    </source>
</evidence>
<evidence type="ECO:0000313" key="31">
    <source>
        <dbReference type="EMBL" id="NWZ61677.1"/>
    </source>
</evidence>
<dbReference type="Pfam" id="PF19712">
    <property type="entry name" value="AGK_C"/>
    <property type="match status" value="1"/>
</dbReference>
<evidence type="ECO:0000256" key="3">
    <source>
        <dbReference type="ARBA" id="ARBA00004637"/>
    </source>
</evidence>
<evidence type="ECO:0000256" key="2">
    <source>
        <dbReference type="ARBA" id="ARBA00004569"/>
    </source>
</evidence>
<dbReference type="SUPFAM" id="SSF111331">
    <property type="entry name" value="NAD kinase/diacylglycerol kinase-like"/>
    <property type="match status" value="1"/>
</dbReference>
<dbReference type="GO" id="GO:0046513">
    <property type="term" value="P:ceramide biosynthetic process"/>
    <property type="evidence" value="ECO:0007669"/>
    <property type="project" value="TreeGrafter"/>
</dbReference>
<evidence type="ECO:0000256" key="12">
    <source>
        <dbReference type="ARBA" id="ARBA00023128"/>
    </source>
</evidence>
<dbReference type="EC" id="2.7.1.94" evidence="23"/>
<comment type="catalytic activity">
    <reaction evidence="28">
        <text>a monoacylglycerol + ATP = a monoacyl-sn-glycero-3-phosphate + ADP + H(+)</text>
        <dbReference type="Rhea" id="RHEA:19293"/>
        <dbReference type="ChEBI" id="CHEBI:15378"/>
        <dbReference type="ChEBI" id="CHEBI:17408"/>
        <dbReference type="ChEBI" id="CHEBI:30616"/>
        <dbReference type="ChEBI" id="CHEBI:77589"/>
        <dbReference type="ChEBI" id="CHEBI:456216"/>
        <dbReference type="EC" id="2.7.1.94"/>
    </reaction>
    <physiologicalReaction direction="left-to-right" evidence="28">
        <dbReference type="Rhea" id="RHEA:19294"/>
    </physiologicalReaction>
</comment>
<gene>
    <name evidence="31" type="primary">Agk</name>
    <name evidence="31" type="ORF">ACRARU_R00461</name>
</gene>
<evidence type="ECO:0000256" key="21">
    <source>
        <dbReference type="ARBA" id="ARBA00025749"/>
    </source>
</evidence>
<evidence type="ECO:0000256" key="27">
    <source>
        <dbReference type="ARBA" id="ARBA00048034"/>
    </source>
</evidence>
<comment type="catalytic activity">
    <reaction evidence="29">
        <text>N-(hexanoyl)sphing-4-enine + ATP = N-hexanoylsphing-4-enine 1-phosphate + ADP + H(+)</text>
        <dbReference type="Rhea" id="RHEA:43312"/>
        <dbReference type="ChEBI" id="CHEBI:15378"/>
        <dbReference type="ChEBI" id="CHEBI:30616"/>
        <dbReference type="ChEBI" id="CHEBI:63867"/>
        <dbReference type="ChEBI" id="CHEBI:82959"/>
        <dbReference type="ChEBI" id="CHEBI:456216"/>
    </reaction>
    <physiologicalReaction direction="left-to-right" evidence="29">
        <dbReference type="Rhea" id="RHEA:43313"/>
    </physiologicalReaction>
</comment>
<keyword evidence="9" id="KW-0999">Mitochondrion inner membrane</keyword>
<keyword evidence="10" id="KW-0067">ATP-binding</keyword>
<dbReference type="InterPro" id="IPR017438">
    <property type="entry name" value="ATP-NAD_kinase_N"/>
</dbReference>
<keyword evidence="12" id="KW-0496">Mitochondrion</keyword>
<evidence type="ECO:0000256" key="9">
    <source>
        <dbReference type="ARBA" id="ARBA00022792"/>
    </source>
</evidence>
<comment type="pathway">
    <text evidence="4">Lipid metabolism; glycerolipid metabolism.</text>
</comment>
<dbReference type="GO" id="GO:0001729">
    <property type="term" value="F:ceramide kinase activity"/>
    <property type="evidence" value="ECO:0007669"/>
    <property type="project" value="UniProtKB-EC"/>
</dbReference>
<comment type="catalytic activity">
    <reaction evidence="19">
        <text>2-(5Z,8Z,11Z,14Z-eicosatetraenoyl)-glycerol + ATP = 2-(5Z,8Z,11Z,14Z-eicosatetraenoyl)-sn-glycero-3-phosphate + ADP + H(+)</text>
        <dbReference type="Rhea" id="RHEA:43316"/>
        <dbReference type="ChEBI" id="CHEBI:15378"/>
        <dbReference type="ChEBI" id="CHEBI:30616"/>
        <dbReference type="ChEBI" id="CHEBI:52392"/>
        <dbReference type="ChEBI" id="CHEBI:78209"/>
        <dbReference type="ChEBI" id="CHEBI:456216"/>
    </reaction>
    <physiologicalReaction direction="left-to-right" evidence="19">
        <dbReference type="Rhea" id="RHEA:43317"/>
    </physiologicalReaction>
</comment>
<comment type="catalytic activity">
    <reaction evidence="20">
        <text>1-hexadecanoyl-sn-glycerol + ATP = 1-hexadecanoyl-sn-glycero-3-phosphate + ADP + H(+)</text>
        <dbReference type="Rhea" id="RHEA:43308"/>
        <dbReference type="ChEBI" id="CHEBI:15378"/>
        <dbReference type="ChEBI" id="CHEBI:30616"/>
        <dbReference type="ChEBI" id="CHEBI:57518"/>
        <dbReference type="ChEBI" id="CHEBI:75542"/>
        <dbReference type="ChEBI" id="CHEBI:456216"/>
    </reaction>
    <physiologicalReaction direction="left-to-right" evidence="20">
        <dbReference type="Rhea" id="RHEA:43309"/>
    </physiologicalReaction>
</comment>
<dbReference type="GO" id="GO:0005758">
    <property type="term" value="C:mitochondrial intermembrane space"/>
    <property type="evidence" value="ECO:0007669"/>
    <property type="project" value="UniProtKB-SubCell"/>
</dbReference>
<dbReference type="InterPro" id="IPR050187">
    <property type="entry name" value="Lipid_Phosphate_FormReg"/>
</dbReference>
<evidence type="ECO:0000256" key="25">
    <source>
        <dbReference type="ARBA" id="ARBA00030553"/>
    </source>
</evidence>
<feature type="non-terminal residue" evidence="31">
    <location>
        <position position="1"/>
    </location>
</feature>
<dbReference type="InterPro" id="IPR045579">
    <property type="entry name" value="AGK_C"/>
</dbReference>
<comment type="subcellular location">
    <subcellularLocation>
        <location evidence="3">Mitochondrion inner membrane</location>
        <topology evidence="3">Peripheral membrane protein</topology>
    </subcellularLocation>
    <subcellularLocation>
        <location evidence="2">Mitochondrion intermembrane space</location>
    </subcellularLocation>
</comment>
<dbReference type="AlphaFoldDB" id="A0A7K7P2I2"/>
<evidence type="ECO:0000256" key="28">
    <source>
        <dbReference type="ARBA" id="ARBA00048663"/>
    </source>
</evidence>
<dbReference type="GO" id="GO:0046486">
    <property type="term" value="P:glycerolipid metabolic process"/>
    <property type="evidence" value="ECO:0007669"/>
    <property type="project" value="UniProtKB-UniPathway"/>
</dbReference>
<dbReference type="EC" id="2.7.1.107" evidence="5"/>
<evidence type="ECO:0000256" key="10">
    <source>
        <dbReference type="ARBA" id="ARBA00022840"/>
    </source>
</evidence>
<comment type="catalytic activity">
    <reaction evidence="17">
        <text>1-(9Z-octadecenoyl)-sn-glycerol + ATP = 1-(9Z-octadecenoyl)-sn-glycero-3-phosphate + ADP + H(+)</text>
        <dbReference type="Rhea" id="RHEA:41079"/>
        <dbReference type="ChEBI" id="CHEBI:15378"/>
        <dbReference type="ChEBI" id="CHEBI:30616"/>
        <dbReference type="ChEBI" id="CHEBI:74544"/>
        <dbReference type="ChEBI" id="CHEBI:75757"/>
        <dbReference type="ChEBI" id="CHEBI:456216"/>
    </reaction>
    <physiologicalReaction direction="left-to-right" evidence="17">
        <dbReference type="Rhea" id="RHEA:41080"/>
    </physiologicalReaction>
</comment>
<comment type="similarity">
    <text evidence="21">Belongs to the AGK family.</text>
</comment>
<dbReference type="OrthoDB" id="9979394at2759"/>
<evidence type="ECO:0000256" key="26">
    <source>
        <dbReference type="ARBA" id="ARBA00044480"/>
    </source>
</evidence>
<comment type="catalytic activity">
    <reaction evidence="16">
        <text>1-(5Z,8Z,11Z,14Z-eicosatetraenoyl)-sn-glycerol + ATP = 1-(5Z,8Z,11Z,14Z-eicosatetraenoyl)-sn-glycero-3-phosphate + ADP + H(+)</text>
        <dbReference type="Rhea" id="RHEA:43328"/>
        <dbReference type="ChEBI" id="CHEBI:15378"/>
        <dbReference type="ChEBI" id="CHEBI:30616"/>
        <dbReference type="ChEBI" id="CHEBI:34071"/>
        <dbReference type="ChEBI" id="CHEBI:74938"/>
        <dbReference type="ChEBI" id="CHEBI:456216"/>
    </reaction>
    <physiologicalReaction direction="left-to-right" evidence="16">
        <dbReference type="Rhea" id="RHEA:43329"/>
    </physiologicalReaction>
</comment>
<keyword evidence="13" id="KW-0472">Membrane</keyword>
<keyword evidence="32" id="KW-1185">Reference proteome</keyword>
<evidence type="ECO:0000256" key="14">
    <source>
        <dbReference type="ARBA" id="ARBA00023371"/>
    </source>
</evidence>
<evidence type="ECO:0000256" key="19">
    <source>
        <dbReference type="ARBA" id="ARBA00024556"/>
    </source>
</evidence>
<keyword evidence="7" id="KW-0547">Nucleotide-binding</keyword>
<evidence type="ECO:0000256" key="17">
    <source>
        <dbReference type="ARBA" id="ARBA00024505"/>
    </source>
</evidence>
<comment type="catalytic activity">
    <reaction evidence="15">
        <text>a 1,2-diacyl-sn-glycerol + ATP = a 1,2-diacyl-sn-glycero-3-phosphate + ADP + H(+)</text>
        <dbReference type="Rhea" id="RHEA:10272"/>
        <dbReference type="ChEBI" id="CHEBI:15378"/>
        <dbReference type="ChEBI" id="CHEBI:17815"/>
        <dbReference type="ChEBI" id="CHEBI:30616"/>
        <dbReference type="ChEBI" id="CHEBI:58608"/>
        <dbReference type="ChEBI" id="CHEBI:456216"/>
        <dbReference type="EC" id="2.7.1.107"/>
    </reaction>
    <physiologicalReaction direction="left-to-right" evidence="15">
        <dbReference type="Rhea" id="RHEA:10273"/>
    </physiologicalReaction>
</comment>
<dbReference type="SMART" id="SM00046">
    <property type="entry name" value="DAGKc"/>
    <property type="match status" value="1"/>
</dbReference>
<feature type="domain" description="DAGKc" evidence="30">
    <location>
        <begin position="58"/>
        <end position="201"/>
    </location>
</feature>
<evidence type="ECO:0000256" key="23">
    <source>
        <dbReference type="ARBA" id="ARBA00026098"/>
    </source>
</evidence>
<comment type="catalytic activity">
    <reaction evidence="27">
        <text>an N-acylsphing-4-enine + ATP = an N-acylsphing-4-enine 1-phosphate + ADP + H(+)</text>
        <dbReference type="Rhea" id="RHEA:17929"/>
        <dbReference type="ChEBI" id="CHEBI:15378"/>
        <dbReference type="ChEBI" id="CHEBI:30616"/>
        <dbReference type="ChEBI" id="CHEBI:52639"/>
        <dbReference type="ChEBI" id="CHEBI:57674"/>
        <dbReference type="ChEBI" id="CHEBI:456216"/>
        <dbReference type="EC" id="2.7.1.138"/>
    </reaction>
    <physiologicalReaction direction="left-to-right" evidence="27">
        <dbReference type="Rhea" id="RHEA:17930"/>
    </physiologicalReaction>
</comment>
<evidence type="ECO:0000256" key="16">
    <source>
        <dbReference type="ARBA" id="ARBA00024483"/>
    </source>
</evidence>
<comment type="catalytic activity">
    <reaction evidence="14">
        <text>1,2-di-(9Z-octadecenoyl)-sn-glycerol + ATP = 1,2-di-(9Z-octadecenoyl)-sn-glycero-3-phosphate + ADP + H(+)</text>
        <dbReference type="Rhea" id="RHEA:40327"/>
        <dbReference type="ChEBI" id="CHEBI:15378"/>
        <dbReference type="ChEBI" id="CHEBI:30616"/>
        <dbReference type="ChEBI" id="CHEBI:52333"/>
        <dbReference type="ChEBI" id="CHEBI:74546"/>
        <dbReference type="ChEBI" id="CHEBI:456216"/>
    </reaction>
    <physiologicalReaction direction="left-to-right" evidence="14">
        <dbReference type="Rhea" id="RHEA:40328"/>
    </physiologicalReaction>
</comment>
<proteinExistence type="inferred from homology"/>
<evidence type="ECO:0000256" key="13">
    <source>
        <dbReference type="ARBA" id="ARBA00023136"/>
    </source>
</evidence>
<evidence type="ECO:0000256" key="11">
    <source>
        <dbReference type="ARBA" id="ARBA00023098"/>
    </source>
</evidence>
<evidence type="ECO:0000256" key="7">
    <source>
        <dbReference type="ARBA" id="ARBA00022741"/>
    </source>
</evidence>
<keyword evidence="6" id="KW-0808">Transferase</keyword>
<keyword evidence="8" id="KW-0418">Kinase</keyword>
<accession>A0A7K7P2I2</accession>
<dbReference type="InterPro" id="IPR016064">
    <property type="entry name" value="NAD/diacylglycerol_kinase_sf"/>
</dbReference>
<evidence type="ECO:0000259" key="30">
    <source>
        <dbReference type="PROSITE" id="PS50146"/>
    </source>
</evidence>
<sequence>MAKALATLRLHWKKSTFGACLLGWGGHWLYGKHCDNLLRRAACQEAQTFGNQLIPATVPLKKATVFLNPAACKGKARNLFEKNAAPILHLSGLDVTVVKTDNEGQAKELLELMGSTDLIIIAGGDGTVQELHANVNLLSLCIQAAFSKIPIGFIPLGTTCSLSHALYPESANQVEHIINATLAILKGETVPLDVLQIKGEKEKPVFAVSGLRWGSYRDAGVKVSKYWYLGPLKTKAAHFFSTFKEWPQKRQAALMYLGPTERPPEEPEESSRPPFFVRLYRRLLSYLSSRKGCPQEVAPEEWEKLKVSTIELCIATQNRELDLTRTEDFMDICIETENVSRGQFVDRGSQKMRDPHVCLEGSQRIQASRCILQLPEGSEGFFGIDNEEYEAMPVEVKLLPRKLRFFCDPRMREQMLQAAVQ</sequence>
<dbReference type="PROSITE" id="PS50146">
    <property type="entry name" value="DAGK"/>
    <property type="match status" value="1"/>
</dbReference>
<dbReference type="EC" id="2.7.1.138" evidence="22"/>